<evidence type="ECO:0000313" key="2">
    <source>
        <dbReference type="EMBL" id="CAI8034213.1"/>
    </source>
</evidence>
<protein>
    <submittedName>
        <fullName evidence="2">Uncharacterized protein</fullName>
    </submittedName>
</protein>
<evidence type="ECO:0000256" key="1">
    <source>
        <dbReference type="SAM" id="Phobius"/>
    </source>
</evidence>
<feature type="transmembrane region" description="Helical" evidence="1">
    <location>
        <begin position="6"/>
        <end position="25"/>
    </location>
</feature>
<evidence type="ECO:0000313" key="3">
    <source>
        <dbReference type="Proteomes" id="UP001174909"/>
    </source>
</evidence>
<comment type="caution">
    <text evidence="2">The sequence shown here is derived from an EMBL/GenBank/DDBJ whole genome shotgun (WGS) entry which is preliminary data.</text>
</comment>
<keyword evidence="1" id="KW-0472">Membrane</keyword>
<dbReference type="AlphaFoldDB" id="A0AA35SQP0"/>
<keyword evidence="1" id="KW-1133">Transmembrane helix</keyword>
<dbReference type="Proteomes" id="UP001174909">
    <property type="component" value="Unassembled WGS sequence"/>
</dbReference>
<accession>A0AA35SQP0</accession>
<dbReference type="EMBL" id="CASHTH010002716">
    <property type="protein sequence ID" value="CAI8034213.1"/>
    <property type="molecule type" value="Genomic_DNA"/>
</dbReference>
<feature type="non-terminal residue" evidence="2">
    <location>
        <position position="1"/>
    </location>
</feature>
<sequence length="95" mass="11241">IVVCVGSVFLLFCGIVVYHILKKLLVTRRWGLMKVWLLDRRWPWMKRKQIRSLILPYVDPDNDEDLSSSDSELDPILQNAPPVARYDEYREPLIE</sequence>
<proteinExistence type="predicted"/>
<organism evidence="2 3">
    <name type="scientific">Geodia barretti</name>
    <name type="common">Barrett's horny sponge</name>
    <dbReference type="NCBI Taxonomy" id="519541"/>
    <lineage>
        <taxon>Eukaryota</taxon>
        <taxon>Metazoa</taxon>
        <taxon>Porifera</taxon>
        <taxon>Demospongiae</taxon>
        <taxon>Heteroscleromorpha</taxon>
        <taxon>Tetractinellida</taxon>
        <taxon>Astrophorina</taxon>
        <taxon>Geodiidae</taxon>
        <taxon>Geodia</taxon>
    </lineage>
</organism>
<gene>
    <name evidence="2" type="ORF">GBAR_LOCUS19284</name>
</gene>
<keyword evidence="3" id="KW-1185">Reference proteome</keyword>
<keyword evidence="1" id="KW-0812">Transmembrane</keyword>
<reference evidence="2" key="1">
    <citation type="submission" date="2023-03" db="EMBL/GenBank/DDBJ databases">
        <authorList>
            <person name="Steffen K."/>
            <person name="Cardenas P."/>
        </authorList>
    </citation>
    <scope>NUCLEOTIDE SEQUENCE</scope>
</reference>
<name>A0AA35SQP0_GEOBA</name>
<feature type="non-terminal residue" evidence="2">
    <location>
        <position position="95"/>
    </location>
</feature>